<evidence type="ECO:0000256" key="2">
    <source>
        <dbReference type="ARBA" id="ARBA00023004"/>
    </source>
</evidence>
<sequence>MDTHLAEDLVTGAADSAVEYRSLDPDGKAMPKAAAYLPPHEEPSEEYPFQLTTSRSVHHFHTRTKTGRAPQLNAAAPDVWVEVSVQDAERTDLREGDPVEVHTPRGALRGRLRVTGLRPGALFVPFRYGYGDTPAGSGPEPGVPGRAANETTITEWAPRVQAAGVQDRRGLAHPRRARRRDPVAGTHHRRLGPGGPARRTHHCRRADCARHPGTPPRRGPRAIPVRYAAKTSRRWADRLRRSAARAGRARPVSTGGRRSGRAAASWGTGRRAGSAKLCRAAGSGPGTWWWAWCAGRIPNRAARARGTSRTCAATAAVPSAAPRSATAAPAVRSRPMPEDRPSGLRARDARRP</sequence>
<keyword evidence="3" id="KW-0411">Iron-sulfur</keyword>
<dbReference type="InterPro" id="IPR009010">
    <property type="entry name" value="Asp_de-COase-like_dom_sf"/>
</dbReference>
<dbReference type="AlphaFoldDB" id="A0A919EPG6"/>
<dbReference type="PANTHER" id="PTHR43105:SF10">
    <property type="entry name" value="NADH-QUINONE OXIDOREDUCTASE SUBUNIT G"/>
    <property type="match status" value="1"/>
</dbReference>
<feature type="region of interest" description="Disordered" evidence="4">
    <location>
        <begin position="312"/>
        <end position="352"/>
    </location>
</feature>
<keyword evidence="7" id="KW-1185">Reference proteome</keyword>
<organism evidence="6 7">
    <name type="scientific">Streptomyces filamentosus</name>
    <name type="common">Streptomyces roseosporus</name>
    <dbReference type="NCBI Taxonomy" id="67294"/>
    <lineage>
        <taxon>Bacteria</taxon>
        <taxon>Bacillati</taxon>
        <taxon>Actinomycetota</taxon>
        <taxon>Actinomycetes</taxon>
        <taxon>Kitasatosporales</taxon>
        <taxon>Streptomycetaceae</taxon>
        <taxon>Streptomyces</taxon>
    </lineage>
</organism>
<name>A0A919EPG6_STRFL</name>
<feature type="region of interest" description="Disordered" evidence="4">
    <location>
        <begin position="241"/>
        <end position="273"/>
    </location>
</feature>
<protein>
    <recommendedName>
        <fullName evidence="5">Molybdopterin dinucleotide-binding domain-containing protein</fullName>
    </recommendedName>
</protein>
<accession>A0A919EPG6</accession>
<evidence type="ECO:0000313" key="6">
    <source>
        <dbReference type="EMBL" id="GHG10598.1"/>
    </source>
</evidence>
<evidence type="ECO:0000313" key="7">
    <source>
        <dbReference type="Proteomes" id="UP000632849"/>
    </source>
</evidence>
<feature type="domain" description="Molybdopterin dinucleotide-binding" evidence="5">
    <location>
        <begin position="49"/>
        <end position="158"/>
    </location>
</feature>
<proteinExistence type="predicted"/>
<evidence type="ECO:0000259" key="5">
    <source>
        <dbReference type="Pfam" id="PF01568"/>
    </source>
</evidence>
<dbReference type="Gene3D" id="2.40.40.20">
    <property type="match status" value="1"/>
</dbReference>
<feature type="region of interest" description="Disordered" evidence="4">
    <location>
        <begin position="161"/>
        <end position="223"/>
    </location>
</feature>
<evidence type="ECO:0000256" key="3">
    <source>
        <dbReference type="ARBA" id="ARBA00023014"/>
    </source>
</evidence>
<dbReference type="GO" id="GO:0046872">
    <property type="term" value="F:metal ion binding"/>
    <property type="evidence" value="ECO:0007669"/>
    <property type="project" value="UniProtKB-KW"/>
</dbReference>
<dbReference type="Proteomes" id="UP000632849">
    <property type="component" value="Unassembled WGS sequence"/>
</dbReference>
<dbReference type="InterPro" id="IPR006657">
    <property type="entry name" value="MoPterin_dinucl-bd_dom"/>
</dbReference>
<comment type="caution">
    <text evidence="6">The sequence shown here is derived from an EMBL/GenBank/DDBJ whole genome shotgun (WGS) entry which is preliminary data.</text>
</comment>
<dbReference type="Pfam" id="PF01568">
    <property type="entry name" value="Molydop_binding"/>
    <property type="match status" value="1"/>
</dbReference>
<keyword evidence="1" id="KW-0479">Metal-binding</keyword>
<feature type="compositionally biased region" description="Low complexity" evidence="4">
    <location>
        <begin position="312"/>
        <end position="334"/>
    </location>
</feature>
<dbReference type="EMBL" id="BNBE01000002">
    <property type="protein sequence ID" value="GHG10598.1"/>
    <property type="molecule type" value="Genomic_DNA"/>
</dbReference>
<reference evidence="6" key="2">
    <citation type="submission" date="2020-09" db="EMBL/GenBank/DDBJ databases">
        <authorList>
            <person name="Sun Q."/>
            <person name="Ohkuma M."/>
        </authorList>
    </citation>
    <scope>NUCLEOTIDE SEQUENCE</scope>
    <source>
        <strain evidence="6">JCM 4122</strain>
    </source>
</reference>
<dbReference type="GO" id="GO:0051536">
    <property type="term" value="F:iron-sulfur cluster binding"/>
    <property type="evidence" value="ECO:0007669"/>
    <property type="project" value="UniProtKB-KW"/>
</dbReference>
<dbReference type="InterPro" id="IPR050123">
    <property type="entry name" value="Prok_molybdopt-oxidoreductase"/>
</dbReference>
<dbReference type="GO" id="GO:0016491">
    <property type="term" value="F:oxidoreductase activity"/>
    <property type="evidence" value="ECO:0007669"/>
    <property type="project" value="InterPro"/>
</dbReference>
<dbReference type="PANTHER" id="PTHR43105">
    <property type="entry name" value="RESPIRATORY NITRATE REDUCTASE"/>
    <property type="match status" value="1"/>
</dbReference>
<reference evidence="6" key="1">
    <citation type="journal article" date="2014" name="Int. J. Syst. Evol. Microbiol.">
        <title>Complete genome sequence of Corynebacterium casei LMG S-19264T (=DSM 44701T), isolated from a smear-ripened cheese.</title>
        <authorList>
            <consortium name="US DOE Joint Genome Institute (JGI-PGF)"/>
            <person name="Walter F."/>
            <person name="Albersmeier A."/>
            <person name="Kalinowski J."/>
            <person name="Ruckert C."/>
        </authorList>
    </citation>
    <scope>NUCLEOTIDE SEQUENCE</scope>
    <source>
        <strain evidence="6">JCM 4122</strain>
    </source>
</reference>
<dbReference type="SUPFAM" id="SSF50692">
    <property type="entry name" value="ADC-like"/>
    <property type="match status" value="1"/>
</dbReference>
<evidence type="ECO:0000256" key="1">
    <source>
        <dbReference type="ARBA" id="ARBA00022723"/>
    </source>
</evidence>
<gene>
    <name evidence="6" type="ORF">GCM10017667_49170</name>
</gene>
<dbReference type="GO" id="GO:0043546">
    <property type="term" value="F:molybdopterin cofactor binding"/>
    <property type="evidence" value="ECO:0007669"/>
    <property type="project" value="InterPro"/>
</dbReference>
<keyword evidence="2" id="KW-0408">Iron</keyword>
<evidence type="ECO:0000256" key="4">
    <source>
        <dbReference type="SAM" id="MobiDB-lite"/>
    </source>
</evidence>
<feature type="compositionally biased region" description="Basic and acidic residues" evidence="4">
    <location>
        <begin position="335"/>
        <end position="352"/>
    </location>
</feature>